<dbReference type="SUPFAM" id="SSF50978">
    <property type="entry name" value="WD40 repeat-like"/>
    <property type="match status" value="2"/>
</dbReference>
<feature type="repeat" description="WD" evidence="3">
    <location>
        <begin position="1178"/>
        <end position="1209"/>
    </location>
</feature>
<dbReference type="PANTHER" id="PTHR19879">
    <property type="entry name" value="TRANSCRIPTION INITIATION FACTOR TFIID"/>
    <property type="match status" value="1"/>
</dbReference>
<reference evidence="5 6" key="1">
    <citation type="submission" date="2020-07" db="EMBL/GenBank/DDBJ databases">
        <title>Genomes of two Microcystis aeruginosa (Cyanobacteria) strains from Florida (USA) with disparate toxicogenic potential.</title>
        <authorList>
            <person name="Lefler F.W."/>
            <person name="Barbosa M."/>
            <person name="Berthold D.E."/>
            <person name="Laughinghouse H.D. IV."/>
        </authorList>
    </citation>
    <scope>NUCLEOTIDE SEQUENCE [LARGE SCALE GENOMIC DNA]</scope>
    <source>
        <strain evidence="5 6">BLCCF108</strain>
    </source>
</reference>
<dbReference type="InterPro" id="IPR020472">
    <property type="entry name" value="WD40_PAC1"/>
</dbReference>
<feature type="repeat" description="WD" evidence="3">
    <location>
        <begin position="1006"/>
        <end position="1040"/>
    </location>
</feature>
<dbReference type="InterPro" id="IPR001680">
    <property type="entry name" value="WD40_rpt"/>
</dbReference>
<dbReference type="InterPro" id="IPR049052">
    <property type="entry name" value="nSTAND1"/>
</dbReference>
<evidence type="ECO:0000259" key="4">
    <source>
        <dbReference type="Pfam" id="PF20703"/>
    </source>
</evidence>
<feature type="repeat" description="WD" evidence="3">
    <location>
        <begin position="821"/>
        <end position="855"/>
    </location>
</feature>
<dbReference type="RefSeq" id="WP_185237915.1">
    <property type="nucleotide sequence ID" value="NZ_JACEGB010000418.1"/>
</dbReference>
<dbReference type="PROSITE" id="PS50082">
    <property type="entry name" value="WD_REPEATS_2"/>
    <property type="match status" value="9"/>
</dbReference>
<dbReference type="AlphaFoldDB" id="A0A841UVX9"/>
<dbReference type="SUPFAM" id="SSF52540">
    <property type="entry name" value="P-loop containing nucleoside triphosphate hydrolases"/>
    <property type="match status" value="1"/>
</dbReference>
<dbReference type="InterPro" id="IPR027417">
    <property type="entry name" value="P-loop_NTPase"/>
</dbReference>
<dbReference type="PROSITE" id="PS50294">
    <property type="entry name" value="WD_REPEATS_REGION"/>
    <property type="match status" value="7"/>
</dbReference>
<evidence type="ECO:0000313" key="5">
    <source>
        <dbReference type="EMBL" id="MBC1193059.1"/>
    </source>
</evidence>
<dbReference type="PANTHER" id="PTHR19879:SF9">
    <property type="entry name" value="TRANSCRIPTION INITIATION FACTOR TFIID SUBUNIT 5"/>
    <property type="match status" value="1"/>
</dbReference>
<feature type="repeat" description="WD" evidence="3">
    <location>
        <begin position="602"/>
        <end position="636"/>
    </location>
</feature>
<dbReference type="InterPro" id="IPR036322">
    <property type="entry name" value="WD40_repeat_dom_sf"/>
</dbReference>
<dbReference type="PROSITE" id="PS00678">
    <property type="entry name" value="WD_REPEATS_1"/>
    <property type="match status" value="6"/>
</dbReference>
<protein>
    <submittedName>
        <fullName evidence="5">PD40 domain-containing protein</fullName>
    </submittedName>
</protein>
<dbReference type="Gene3D" id="3.40.50.300">
    <property type="entry name" value="P-loop containing nucleotide triphosphate hydrolases"/>
    <property type="match status" value="1"/>
</dbReference>
<evidence type="ECO:0000256" key="2">
    <source>
        <dbReference type="ARBA" id="ARBA00022737"/>
    </source>
</evidence>
<feature type="repeat" description="WD" evidence="3">
    <location>
        <begin position="790"/>
        <end position="812"/>
    </location>
</feature>
<dbReference type="InterPro" id="IPR019775">
    <property type="entry name" value="WD40_repeat_CS"/>
</dbReference>
<dbReference type="Pfam" id="PF20703">
    <property type="entry name" value="nSTAND1"/>
    <property type="match status" value="1"/>
</dbReference>
<gene>
    <name evidence="5" type="ORF">H0902_20650</name>
</gene>
<dbReference type="CDD" id="cd00200">
    <property type="entry name" value="WD40"/>
    <property type="match status" value="2"/>
</dbReference>
<dbReference type="EMBL" id="JACEGB010000418">
    <property type="protein sequence ID" value="MBC1193059.1"/>
    <property type="molecule type" value="Genomic_DNA"/>
</dbReference>
<evidence type="ECO:0000256" key="1">
    <source>
        <dbReference type="ARBA" id="ARBA00022574"/>
    </source>
</evidence>
<name>A0A841UVX9_MICAE</name>
<dbReference type="Gene3D" id="2.130.10.10">
    <property type="entry name" value="YVTN repeat-like/Quinoprotein amine dehydrogenase"/>
    <property type="match status" value="4"/>
</dbReference>
<feature type="repeat" description="WD" evidence="3">
    <location>
        <begin position="650"/>
        <end position="684"/>
    </location>
</feature>
<feature type="repeat" description="WD" evidence="3">
    <location>
        <begin position="966"/>
        <end position="1000"/>
    </location>
</feature>
<feature type="domain" description="Novel STAND NTPase 1" evidence="4">
    <location>
        <begin position="54"/>
        <end position="453"/>
    </location>
</feature>
<evidence type="ECO:0000256" key="3">
    <source>
        <dbReference type="PROSITE-ProRule" id="PRU00221"/>
    </source>
</evidence>
<organism evidence="5 6">
    <name type="scientific">Microcystis aeruginosa BLCC-F108</name>
    <dbReference type="NCBI Taxonomy" id="2755317"/>
    <lineage>
        <taxon>Bacteria</taxon>
        <taxon>Bacillati</taxon>
        <taxon>Cyanobacteriota</taxon>
        <taxon>Cyanophyceae</taxon>
        <taxon>Oscillatoriophycideae</taxon>
        <taxon>Chroococcales</taxon>
        <taxon>Microcystaceae</taxon>
        <taxon>Microcystis</taxon>
    </lineage>
</organism>
<keyword evidence="1 3" id="KW-0853">WD repeat</keyword>
<feature type="repeat" description="WD" evidence="3">
    <location>
        <begin position="1090"/>
        <end position="1124"/>
    </location>
</feature>
<dbReference type="PRINTS" id="PR00320">
    <property type="entry name" value="GPROTEINBRPT"/>
</dbReference>
<comment type="caution">
    <text evidence="5">The sequence shown here is derived from an EMBL/GenBank/DDBJ whole genome shotgun (WGS) entry which is preliminary data.</text>
</comment>
<proteinExistence type="predicted"/>
<dbReference type="SMART" id="SM00320">
    <property type="entry name" value="WD40"/>
    <property type="match status" value="14"/>
</dbReference>
<dbReference type="InterPro" id="IPR015943">
    <property type="entry name" value="WD40/YVTN_repeat-like_dom_sf"/>
</dbReference>
<accession>A0A841UVX9</accession>
<feature type="repeat" description="WD" evidence="3">
    <location>
        <begin position="1047"/>
        <end position="1081"/>
    </location>
</feature>
<evidence type="ECO:0000313" key="6">
    <source>
        <dbReference type="Proteomes" id="UP000551499"/>
    </source>
</evidence>
<dbReference type="Pfam" id="PF00400">
    <property type="entry name" value="WD40"/>
    <property type="match status" value="11"/>
</dbReference>
<sequence>MTHEFSKNLGESGREQTIHDVSVVSSQNVTFNQTQIIQISVEEVKTRKFIITSPYKGLKKFESEDKDRFFGRDQFLTGLVNELEQTNFVLLLGASGSGKSSVIRAGLIPWLAERQGSPFVNLVFTPDQDPFESLYASLLGKYKQSEAQIARIAKEDTLTQLVRLLKQADDYWFILIDQFEELFTTTESSKRDVFIKSLVQLVKALNKAGDRSVKLVATMRADFLDRLSPYPDLIKITDKHRPMIAEMQLDELRLAIEQPAAHHGVVFETGLVKQIIDDVQGQAGYLPLLQYTLNLLWETEVQNQGIEDRTLNISNYRKLGGVRGALQQHVEQIYQSLSESEKLAAQRIFLKLVGIGEDEESGTEWKPVRRRATRSEFSDSLEQTVLTQLVNQNLLVSNRVTDSQESTIEIAHEALLTSWVTLNTWIKENRQAISLRNRLNDDVEQWKKTKSHEDLWLGSRLEQALELRKDETFNQILGGLSQEANQFLDASQGERDRIQKEKVRLQRRAIQWLSGGLAVAVLFALAAGWQWKRADRQTQLANVRAEAAEAIDQLNVNPTNGLAKAIHAIGLALSKFSGEAVFSTAQTSLVKTIESSREKAIFRGHENGVDALAISQDGKFIVSGSSDKTVQIWNLQGHPLAPPFKSTGRVRALAISPDNTKIASVGDDKIVQIWNLQGDKLTSLNIEENVFAISFSQDSQAIFVASRLDGYGDRDASIRVWDLQGNLTKQVKLEQSNFHPYGVTTGAFCLNGQMLAIGISNQTIGLWNFDGKLITPLFKNTEGTTETDVVAFSPDCQRLATGGSGKTIQLWNQQGKLLTPPLKHEAFVTAAAFSPDGSRLASGSIDGTIRLWDMEGQLVEPIFKGYTSTVTSIVFSPDGKTIIGSGGSEYVNSDFPDSVLTSDNTIRLWDVESGLNPLVIQHPQGVEAIAISSDGKTIASASSRDNATVHTIQLWDREGKPIGSPFEQHKSMITSVAFSSKAQIILSADASGTIFLWDFQGNVIANMKHGDFVAAAAFSPDGNMVVSGSLNQTLQLWDLKGNPIGQPLQHGSGVRSVAFSPNGKLIVSGDSDGKLRLWNLEGKPLGQPFIGHQKKIIRSVAFSPNGKLIVSGSDDRTVRLWDLEGNSLGKPIPHIAAVNTVAFNPDGTTIASGTGGIFVGAETTVQLWDLQGNPVSQPFHHNGAVKSLVFSPDGKQIISGSTDKTVRFWIGNWQGWLDIACNRLRYHSALNDPETLAQDEIARGARETCQKYSPDWQTK</sequence>
<dbReference type="Proteomes" id="UP000551499">
    <property type="component" value="Unassembled WGS sequence"/>
</dbReference>
<keyword evidence="2" id="KW-0677">Repeat</keyword>